<dbReference type="Gene3D" id="1.10.287.110">
    <property type="entry name" value="DnaJ domain"/>
    <property type="match status" value="1"/>
</dbReference>
<dbReference type="PRINTS" id="PR00625">
    <property type="entry name" value="JDOMAIN"/>
</dbReference>
<dbReference type="PROSITE" id="PS50076">
    <property type="entry name" value="DNAJ_2"/>
    <property type="match status" value="1"/>
</dbReference>
<keyword evidence="6" id="KW-1185">Reference proteome</keyword>
<dbReference type="InterPro" id="IPR052448">
    <property type="entry name" value="DnaJ_C16_autophagy_reg"/>
</dbReference>
<dbReference type="GeneID" id="19013691"/>
<dbReference type="EMBL" id="FO082270">
    <property type="protein sequence ID" value="CCO66846.1"/>
    <property type="molecule type" value="Genomic_DNA"/>
</dbReference>
<evidence type="ECO:0000256" key="2">
    <source>
        <dbReference type="SAM" id="Phobius"/>
    </source>
</evidence>
<accession>K8FF60</accession>
<keyword evidence="3" id="KW-0732">Signal</keyword>
<dbReference type="SMART" id="SM00271">
    <property type="entry name" value="DnaJ"/>
    <property type="match status" value="1"/>
</dbReference>
<dbReference type="KEGG" id="bpg:Bathy09g01840"/>
<organism evidence="5 6">
    <name type="scientific">Bathycoccus prasinos</name>
    <dbReference type="NCBI Taxonomy" id="41875"/>
    <lineage>
        <taxon>Eukaryota</taxon>
        <taxon>Viridiplantae</taxon>
        <taxon>Chlorophyta</taxon>
        <taxon>Mamiellophyceae</taxon>
        <taxon>Mamiellales</taxon>
        <taxon>Bathycoccaceae</taxon>
        <taxon>Bathycoccus</taxon>
    </lineage>
</organism>
<sequence length="806" mass="91851">MMMMRAVASSRFFFLFFFLSFFSYFISGEKDLNPYAILGVDKTADASAIKRSYRKLSLRFHPDKQHTINDDEEKEKIERKFMSIQMAYKTLIDPEKRRNYDVTGYANLKDLERDEKRKEKEEGEKKGGYQRFTKKKGSSSSSSSSRMKRGGWDSEEQTIDSIDSETFDFTSLSAFESIVFNRRRNSKDNNAGAVGGNSWLIEVYDDASEPSQRASSSWEQASRALDGFAKFGRVNQKLYRRLAVKVAPKYFMSNEPIAFTKLPAVVGFAQGCNNFWCAQRYRGEMKADDLGSFVMDKLLRLKEVPSVASEELEQNFAPVTIRGNIKDENKKTPKNDKVKFIIFSPRATTPSPTLRKLATEYSDDVHVVRIHHTERDQGKWKQIYGVESAPAVVVLKSESNEVIVKHGVSGKESLKRLFTEHHFQLIPEIMSRSMDDIRCKSGGLTRLCVLLLGDERETTESLKHTLSSIKKDLQKERDESNEEGLNAMKVSLSTALENDEIVFARIDCVKQKKACQAYSFKRGSSNAELRALRFISDKPGKMSNVLFKGNAVDIEEVYEWIGELFNADETSRSLQDEVSKALLIQERLGLKTQLEQFRMDILQTVARVLEESVIMMVEIGPFPIIFMFVLQISLFRFLRNRKFARSAQNVPSADTVDTSTSNALDANDIVMNLSEFSERTTALTKSVYVVLQFINSRDKGPVVEQIQGLQALAKKFKSERLLRFAYVDLDQNVSWKSFVNDVGENSVCVWHPSKLKYEKLGISCVEDGVCTKLDAVLDGSANWEKEIKDNAWFHSSSSVKNRDMKK</sequence>
<feature type="transmembrane region" description="Helical" evidence="2">
    <location>
        <begin position="619"/>
        <end position="638"/>
    </location>
</feature>
<evidence type="ECO:0000313" key="6">
    <source>
        <dbReference type="Proteomes" id="UP000198341"/>
    </source>
</evidence>
<feature type="signal peptide" evidence="3">
    <location>
        <begin position="1"/>
        <end position="28"/>
    </location>
</feature>
<dbReference type="SUPFAM" id="SSF52833">
    <property type="entry name" value="Thioredoxin-like"/>
    <property type="match status" value="1"/>
</dbReference>
<proteinExistence type="predicted"/>
<keyword evidence="2" id="KW-1133">Transmembrane helix</keyword>
<dbReference type="AlphaFoldDB" id="K8FF60"/>
<dbReference type="PANTHER" id="PTHR44303:SF2">
    <property type="entry name" value="DNAJ HOMOLOG SUBFAMILY C MEMBER 16"/>
    <property type="match status" value="1"/>
</dbReference>
<keyword evidence="2" id="KW-0472">Membrane</keyword>
<dbReference type="Gene3D" id="3.40.30.10">
    <property type="entry name" value="Glutaredoxin"/>
    <property type="match status" value="1"/>
</dbReference>
<dbReference type="eggNOG" id="KOG0719">
    <property type="taxonomic scope" value="Eukaryota"/>
</dbReference>
<feature type="domain" description="J" evidence="4">
    <location>
        <begin position="33"/>
        <end position="104"/>
    </location>
</feature>
<dbReference type="PANTHER" id="PTHR44303">
    <property type="entry name" value="DNAJ HOMOLOG SUBFAMILY C MEMBER 16"/>
    <property type="match status" value="1"/>
</dbReference>
<dbReference type="Pfam" id="PF00226">
    <property type="entry name" value="DnaJ"/>
    <property type="match status" value="1"/>
</dbReference>
<dbReference type="InterPro" id="IPR036249">
    <property type="entry name" value="Thioredoxin-like_sf"/>
</dbReference>
<dbReference type="InterPro" id="IPR001623">
    <property type="entry name" value="DnaJ_domain"/>
</dbReference>
<dbReference type="OrthoDB" id="537700at2759"/>
<evidence type="ECO:0000256" key="1">
    <source>
        <dbReference type="SAM" id="MobiDB-lite"/>
    </source>
</evidence>
<gene>
    <name evidence="5" type="ORF">Bathy09g01840</name>
</gene>
<dbReference type="InterPro" id="IPR036869">
    <property type="entry name" value="J_dom_sf"/>
</dbReference>
<protein>
    <submittedName>
        <fullName evidence="5">Chaperone protein DnaJ</fullName>
    </submittedName>
</protein>
<reference evidence="5 6" key="1">
    <citation type="submission" date="2011-10" db="EMBL/GenBank/DDBJ databases">
        <authorList>
            <person name="Genoscope - CEA"/>
        </authorList>
    </citation>
    <scope>NUCLEOTIDE SEQUENCE [LARGE SCALE GENOMIC DNA]</scope>
    <source>
        <strain evidence="5 6">RCC 1105</strain>
    </source>
</reference>
<dbReference type="STRING" id="41875.K8FF60"/>
<evidence type="ECO:0000256" key="3">
    <source>
        <dbReference type="SAM" id="SignalP"/>
    </source>
</evidence>
<evidence type="ECO:0000313" key="5">
    <source>
        <dbReference type="EMBL" id="CCO66846.1"/>
    </source>
</evidence>
<feature type="region of interest" description="Disordered" evidence="1">
    <location>
        <begin position="114"/>
        <end position="157"/>
    </location>
</feature>
<feature type="chain" id="PRO_5003918030" evidence="3">
    <location>
        <begin position="29"/>
        <end position="806"/>
    </location>
</feature>
<dbReference type="SUPFAM" id="SSF46565">
    <property type="entry name" value="Chaperone J-domain"/>
    <property type="match status" value="1"/>
</dbReference>
<keyword evidence="2" id="KW-0812">Transmembrane</keyword>
<feature type="compositionally biased region" description="Basic and acidic residues" evidence="1">
    <location>
        <begin position="114"/>
        <end position="127"/>
    </location>
</feature>
<dbReference type="CDD" id="cd06257">
    <property type="entry name" value="DnaJ"/>
    <property type="match status" value="1"/>
</dbReference>
<dbReference type="RefSeq" id="XP_007511286.1">
    <property type="nucleotide sequence ID" value="XM_007511224.1"/>
</dbReference>
<dbReference type="Proteomes" id="UP000198341">
    <property type="component" value="Chromosome 9"/>
</dbReference>
<name>K8FF60_9CHLO</name>
<evidence type="ECO:0000259" key="4">
    <source>
        <dbReference type="PROSITE" id="PS50076"/>
    </source>
</evidence>